<evidence type="ECO:0000313" key="3">
    <source>
        <dbReference type="EMBL" id="QPJ65307.1"/>
    </source>
</evidence>
<proteinExistence type="predicted"/>
<keyword evidence="1 3" id="KW-0808">Transferase</keyword>
<dbReference type="Proteomes" id="UP000594464">
    <property type="component" value="Chromosome"/>
</dbReference>
<dbReference type="GO" id="GO:0008757">
    <property type="term" value="F:S-adenosylmethionine-dependent methyltransferase activity"/>
    <property type="evidence" value="ECO:0007669"/>
    <property type="project" value="InterPro"/>
</dbReference>
<keyword evidence="3" id="KW-0489">Methyltransferase</keyword>
<organism evidence="3 4">
    <name type="scientific">Candidatus Nitrohelix vancouverensis</name>
    <dbReference type="NCBI Taxonomy" id="2705534"/>
    <lineage>
        <taxon>Bacteria</taxon>
        <taxon>Pseudomonadati</taxon>
        <taxon>Nitrospinota/Tectimicrobiota group</taxon>
        <taxon>Nitrospinota</taxon>
        <taxon>Nitrospinia</taxon>
        <taxon>Nitrospinales</taxon>
        <taxon>Nitrospinaceae</taxon>
        <taxon>Candidatus Nitrohelix</taxon>
    </lineage>
</organism>
<dbReference type="KEGG" id="nva:G3M78_07855"/>
<reference evidence="4" key="1">
    <citation type="submission" date="2020-02" db="EMBL/GenBank/DDBJ databases">
        <title>Genomic and physiological characterization of two novel Nitrospinaceae genera.</title>
        <authorList>
            <person name="Mueller A.J."/>
            <person name="Jung M.-Y."/>
            <person name="Strachan C.R."/>
            <person name="Herbold C.W."/>
            <person name="Kirkegaard R.H."/>
            <person name="Daims H."/>
        </authorList>
    </citation>
    <scope>NUCLEOTIDE SEQUENCE [LARGE SCALE GENOMIC DNA]</scope>
</reference>
<accession>A0A7T0C2E3</accession>
<dbReference type="InterPro" id="IPR013216">
    <property type="entry name" value="Methyltransf_11"/>
</dbReference>
<dbReference type="InterPro" id="IPR029063">
    <property type="entry name" value="SAM-dependent_MTases_sf"/>
</dbReference>
<dbReference type="PANTHER" id="PTHR44068:SF11">
    <property type="entry name" value="GERANYL DIPHOSPHATE 2-C-METHYLTRANSFERASE"/>
    <property type="match status" value="1"/>
</dbReference>
<protein>
    <submittedName>
        <fullName evidence="3">Class I SAM-dependent methyltransferase</fullName>
    </submittedName>
</protein>
<dbReference type="PANTHER" id="PTHR44068">
    <property type="entry name" value="ZGC:194242"/>
    <property type="match status" value="1"/>
</dbReference>
<dbReference type="AlphaFoldDB" id="A0A7T0C2E3"/>
<dbReference type="Gene3D" id="3.40.50.150">
    <property type="entry name" value="Vaccinia Virus protein VP39"/>
    <property type="match status" value="1"/>
</dbReference>
<dbReference type="CDD" id="cd02440">
    <property type="entry name" value="AdoMet_MTases"/>
    <property type="match status" value="1"/>
</dbReference>
<dbReference type="InterPro" id="IPR050447">
    <property type="entry name" value="Erg6_SMT_methyltransf"/>
</dbReference>
<dbReference type="Pfam" id="PF08241">
    <property type="entry name" value="Methyltransf_11"/>
    <property type="match status" value="1"/>
</dbReference>
<dbReference type="SUPFAM" id="SSF53335">
    <property type="entry name" value="S-adenosyl-L-methionine-dependent methyltransferases"/>
    <property type="match status" value="1"/>
</dbReference>
<evidence type="ECO:0000259" key="2">
    <source>
        <dbReference type="Pfam" id="PF08241"/>
    </source>
</evidence>
<evidence type="ECO:0000256" key="1">
    <source>
        <dbReference type="ARBA" id="ARBA00022679"/>
    </source>
</evidence>
<evidence type="ECO:0000313" key="4">
    <source>
        <dbReference type="Proteomes" id="UP000594464"/>
    </source>
</evidence>
<dbReference type="EMBL" id="CP048620">
    <property type="protein sequence ID" value="QPJ65307.1"/>
    <property type="molecule type" value="Genomic_DNA"/>
</dbReference>
<dbReference type="GO" id="GO:0032259">
    <property type="term" value="P:methylation"/>
    <property type="evidence" value="ECO:0007669"/>
    <property type="project" value="UniProtKB-KW"/>
</dbReference>
<gene>
    <name evidence="3" type="ORF">G3M78_07855</name>
</gene>
<sequence length="270" mass="30029">MHNPDLESTREFWDANPCDGQPSLSQRLEFKYQKETWMVDYFEAISKFKNILEVGCGQGTDAISICRKMQPGGRYTGIDYSPQSVESALVSIEEAGDSLQVRPDLSVGNAEDLRFADDSFDCVTSIGVLHHTPGTQAAIDEVYRVLEPGGTVFIALYRLFSPKVLGAYALRALVRVVDAIVFQKGFVLKRVRSFGSDHALGTMILEGIGVPILKSYTRAEIKHMFSNFESVQIEAKGAGIPGADKVNQLFDRLPFNPFGYFWYIVAKKPL</sequence>
<feature type="domain" description="Methyltransferase type 11" evidence="2">
    <location>
        <begin position="52"/>
        <end position="154"/>
    </location>
</feature>
<name>A0A7T0C2E3_9BACT</name>